<dbReference type="RefSeq" id="WP_168380703.1">
    <property type="nucleotide sequence ID" value="NZ_PSZP01000048.1"/>
</dbReference>
<name>A0A4V2NHW6_9MOLU</name>
<evidence type="ECO:0000256" key="1">
    <source>
        <dbReference type="SAM" id="MobiDB-lite"/>
    </source>
</evidence>
<evidence type="ECO:0000313" key="3">
    <source>
        <dbReference type="EMBL" id="TCG10408.1"/>
    </source>
</evidence>
<feature type="non-terminal residue" evidence="3">
    <location>
        <position position="1"/>
    </location>
</feature>
<feature type="region of interest" description="Disordered" evidence="1">
    <location>
        <begin position="16"/>
        <end position="44"/>
    </location>
</feature>
<feature type="region of interest" description="Disordered" evidence="1">
    <location>
        <begin position="372"/>
        <end position="394"/>
    </location>
</feature>
<comment type="caution">
    <text evidence="3">The sequence shown here is derived from an EMBL/GenBank/DDBJ whole genome shotgun (WGS) entry which is preliminary data.</text>
</comment>
<protein>
    <submittedName>
        <fullName evidence="3">Uncharacterized protein</fullName>
    </submittedName>
</protein>
<gene>
    <name evidence="3" type="ORF">C4B25_04330</name>
</gene>
<evidence type="ECO:0000256" key="2">
    <source>
        <dbReference type="SAM" id="Phobius"/>
    </source>
</evidence>
<dbReference type="Proteomes" id="UP000291072">
    <property type="component" value="Unassembled WGS sequence"/>
</dbReference>
<keyword evidence="2" id="KW-0472">Membrane</keyword>
<keyword evidence="4" id="KW-1185">Reference proteome</keyword>
<proteinExistence type="predicted"/>
<dbReference type="EMBL" id="PSZP01000048">
    <property type="protein sequence ID" value="TCG10408.1"/>
    <property type="molecule type" value="Genomic_DNA"/>
</dbReference>
<keyword evidence="2" id="KW-0812">Transmembrane</keyword>
<accession>A0A4V2NHW6</accession>
<evidence type="ECO:0000313" key="4">
    <source>
        <dbReference type="Proteomes" id="UP000291072"/>
    </source>
</evidence>
<sequence length="427" mass="45428">VKVTAKPDGTLKVEVTTNTPHASQANKSTSGTANGKSDATLAKPDNTKAIEDLFKNAKLIHQGNRTTAEVANSMNKGSLADKIKAIESETGIKVPTTVNGTKITGIKITEKTDGVIGVEITTETLGAKIFIKTIATEITGDKEIAIDVNKADKLQKRNLDAIKKAIDGHTITNQGKQKVSDIAKEINKKDSIAKKIEELKKHGIIIPKTKGTDITKIKVTGKANGEVIISVSTNTPNAKNPTNGSPVKGVSKGVSNIVISQNDAISKLKELLKDAKLINQKNRTTAEIAKTMNEGNLDNKIKLIKKEVGIDIPKYIGKTKITGIDISEKADGIINVVIATNTPGADQPKIEVKGVVKGKRKLLKNIGKKLKPSTRNKKHKKQIKGKNNVVNSTQKKKSTKPILIALASMAGGIVAALGALLFGKGKK</sequence>
<reference evidence="3 4" key="1">
    <citation type="submission" date="2018-02" db="EMBL/GenBank/DDBJ databases">
        <title>Mycoplasma marinum and Mycoplasma todarodis sp. nov., moderately halophilic and psychrotolerant mycoplasmas isolated from cephalopods.</title>
        <authorList>
            <person name="Viver T."/>
        </authorList>
    </citation>
    <scope>NUCLEOTIDE SEQUENCE [LARGE SCALE GENOMIC DNA]</scope>
    <source>
        <strain evidence="3 4">5H</strain>
    </source>
</reference>
<feature type="transmembrane region" description="Helical" evidence="2">
    <location>
        <begin position="402"/>
        <end position="422"/>
    </location>
</feature>
<keyword evidence="2" id="KW-1133">Transmembrane helix</keyword>
<dbReference type="AlphaFoldDB" id="A0A4V2NHW6"/>
<feature type="compositionally biased region" description="Basic residues" evidence="1">
    <location>
        <begin position="372"/>
        <end position="384"/>
    </location>
</feature>
<organism evidence="3 4">
    <name type="scientific">Mycoplasma todarodis</name>
    <dbReference type="NCBI Taxonomy" id="1937191"/>
    <lineage>
        <taxon>Bacteria</taxon>
        <taxon>Bacillati</taxon>
        <taxon>Mycoplasmatota</taxon>
        <taxon>Mollicutes</taxon>
        <taxon>Mycoplasmataceae</taxon>
        <taxon>Mycoplasma</taxon>
    </lineage>
</organism>
<feature type="compositionally biased region" description="Polar residues" evidence="1">
    <location>
        <begin position="16"/>
        <end position="37"/>
    </location>
</feature>